<feature type="transmembrane region" description="Helical" evidence="1">
    <location>
        <begin position="81"/>
        <end position="99"/>
    </location>
</feature>
<evidence type="ECO:0000313" key="2">
    <source>
        <dbReference type="EMBL" id="SFI31638.1"/>
    </source>
</evidence>
<name>A0A1I3H798_SELRU</name>
<dbReference type="AlphaFoldDB" id="A0A1I3H798"/>
<keyword evidence="1" id="KW-1133">Transmembrane helix</keyword>
<gene>
    <name evidence="2" type="ORF">SAMN04487861_1283</name>
</gene>
<keyword evidence="1" id="KW-0472">Membrane</keyword>
<dbReference type="OrthoDB" id="9835478at2"/>
<evidence type="ECO:0008006" key="4">
    <source>
        <dbReference type="Google" id="ProtNLM"/>
    </source>
</evidence>
<evidence type="ECO:0000256" key="1">
    <source>
        <dbReference type="SAM" id="Phobius"/>
    </source>
</evidence>
<dbReference type="EMBL" id="FOQK01000028">
    <property type="protein sequence ID" value="SFI31638.1"/>
    <property type="molecule type" value="Genomic_DNA"/>
</dbReference>
<feature type="transmembrane region" description="Helical" evidence="1">
    <location>
        <begin position="55"/>
        <end position="75"/>
    </location>
</feature>
<dbReference type="RefSeq" id="WP_075445453.1">
    <property type="nucleotide sequence ID" value="NZ_FOQK01000028.1"/>
</dbReference>
<organism evidence="2 3">
    <name type="scientific">Selenomonas ruminantium</name>
    <dbReference type="NCBI Taxonomy" id="971"/>
    <lineage>
        <taxon>Bacteria</taxon>
        <taxon>Bacillati</taxon>
        <taxon>Bacillota</taxon>
        <taxon>Negativicutes</taxon>
        <taxon>Selenomonadales</taxon>
        <taxon>Selenomonadaceae</taxon>
        <taxon>Selenomonas</taxon>
    </lineage>
</organism>
<keyword evidence="1" id="KW-0812">Transmembrane</keyword>
<reference evidence="2 3" key="1">
    <citation type="submission" date="2016-10" db="EMBL/GenBank/DDBJ databases">
        <authorList>
            <person name="de Groot N.N."/>
        </authorList>
    </citation>
    <scope>NUCLEOTIDE SEQUENCE [LARGE SCALE GENOMIC DNA]</scope>
    <source>
        <strain evidence="2 3">Z108</strain>
    </source>
</reference>
<sequence length="106" mass="12687">MSFLKRWLMPYQTCAPETAKKIRQNVMPFSDIEEHWERREEAKAAYHRLGDGDKLLILLFILNSVMLVVSAIYVPPITSTWFYKGWQGFQFAFMVYIAYHLSHRRR</sequence>
<proteinExistence type="predicted"/>
<evidence type="ECO:0000313" key="3">
    <source>
        <dbReference type="Proteomes" id="UP000183639"/>
    </source>
</evidence>
<accession>A0A1I3H798</accession>
<dbReference type="Proteomes" id="UP000183639">
    <property type="component" value="Unassembled WGS sequence"/>
</dbReference>
<protein>
    <recommendedName>
        <fullName evidence="4">2TM domain-containing protein</fullName>
    </recommendedName>
</protein>